<evidence type="ECO:0000259" key="1">
    <source>
        <dbReference type="PROSITE" id="PS50883"/>
    </source>
</evidence>
<reference evidence="2" key="1">
    <citation type="journal article" date="2013" name="Environ. Microbiol.">
        <title>Microbiota from the distal guts of lean and obese adolescents exhibit partial functional redundancy besides clear differences in community structure.</title>
        <authorList>
            <person name="Ferrer M."/>
            <person name="Ruiz A."/>
            <person name="Lanza F."/>
            <person name="Haange S.B."/>
            <person name="Oberbach A."/>
            <person name="Till H."/>
            <person name="Bargiela R."/>
            <person name="Campoy C."/>
            <person name="Segura M.T."/>
            <person name="Richter M."/>
            <person name="von Bergen M."/>
            <person name="Seifert J."/>
            <person name="Suarez A."/>
        </authorList>
    </citation>
    <scope>NUCLEOTIDE SEQUENCE</scope>
</reference>
<dbReference type="Gene3D" id="3.20.20.450">
    <property type="entry name" value="EAL domain"/>
    <property type="match status" value="1"/>
</dbReference>
<name>K1S1W5_9ZZZZ</name>
<sequence length="258" mass="30147">MNIEYRKILEKRLKKGIANNKFVIYLQPKFYTKTEKLAGAEALVRWNRDGDVVMPNIFVPLLEKYELITELDTYVLESICKLQQNWEKKGYKIFPISVNESRLHLYNKNHINDLIDFVNKYGIKPNTIELEMTETSVVNNVELAKEAERNVHKLGFTVSMDDFGTGYSSFSMLKNINIDVLKMDKSFFDDIVESSRGKIIIEAIIEMSHKLGIEVVAEGIENKEQVDYLKRINCDMIQGYYFEKPISIEKFEEKYKNV</sequence>
<dbReference type="SUPFAM" id="SSF141868">
    <property type="entry name" value="EAL domain-like"/>
    <property type="match status" value="1"/>
</dbReference>
<feature type="domain" description="EAL" evidence="1">
    <location>
        <begin position="6"/>
        <end position="258"/>
    </location>
</feature>
<dbReference type="CDD" id="cd01948">
    <property type="entry name" value="EAL"/>
    <property type="match status" value="1"/>
</dbReference>
<dbReference type="PANTHER" id="PTHR33121:SF71">
    <property type="entry name" value="OXYGEN SENSOR PROTEIN DOSP"/>
    <property type="match status" value="1"/>
</dbReference>
<dbReference type="PROSITE" id="PS50883">
    <property type="entry name" value="EAL"/>
    <property type="match status" value="1"/>
</dbReference>
<dbReference type="InterPro" id="IPR050706">
    <property type="entry name" value="Cyclic-di-GMP_PDE-like"/>
</dbReference>
<dbReference type="SMART" id="SM00052">
    <property type="entry name" value="EAL"/>
    <property type="match status" value="1"/>
</dbReference>
<dbReference type="Pfam" id="PF00563">
    <property type="entry name" value="EAL"/>
    <property type="match status" value="1"/>
</dbReference>
<accession>K1S1W5</accession>
<gene>
    <name evidence="2" type="ORF">OBE_13506</name>
</gene>
<dbReference type="PANTHER" id="PTHR33121">
    <property type="entry name" value="CYCLIC DI-GMP PHOSPHODIESTERASE PDEF"/>
    <property type="match status" value="1"/>
</dbReference>
<organism evidence="2">
    <name type="scientific">human gut metagenome</name>
    <dbReference type="NCBI Taxonomy" id="408170"/>
    <lineage>
        <taxon>unclassified sequences</taxon>
        <taxon>metagenomes</taxon>
        <taxon>organismal metagenomes</taxon>
    </lineage>
</organism>
<dbReference type="EMBL" id="AJWZ01009322">
    <property type="protein sequence ID" value="EKC51633.1"/>
    <property type="molecule type" value="Genomic_DNA"/>
</dbReference>
<comment type="caution">
    <text evidence="2">The sequence shown here is derived from an EMBL/GenBank/DDBJ whole genome shotgun (WGS) entry which is preliminary data.</text>
</comment>
<dbReference type="AlphaFoldDB" id="K1S1W5"/>
<proteinExistence type="predicted"/>
<dbReference type="InterPro" id="IPR001633">
    <property type="entry name" value="EAL_dom"/>
</dbReference>
<protein>
    <submittedName>
        <fullName evidence="2">Signaling protein</fullName>
    </submittedName>
</protein>
<evidence type="ECO:0000313" key="2">
    <source>
        <dbReference type="EMBL" id="EKC51633.1"/>
    </source>
</evidence>
<feature type="non-terminal residue" evidence="2">
    <location>
        <position position="258"/>
    </location>
</feature>
<dbReference type="InterPro" id="IPR035919">
    <property type="entry name" value="EAL_sf"/>
</dbReference>
<dbReference type="GO" id="GO:0071111">
    <property type="term" value="F:cyclic-guanylate-specific phosphodiesterase activity"/>
    <property type="evidence" value="ECO:0007669"/>
    <property type="project" value="InterPro"/>
</dbReference>